<gene>
    <name evidence="1" type="ORF">TSPGSL018_11229</name>
</gene>
<dbReference type="EMBL" id="GBEZ01019092">
    <property type="protein sequence ID" value="JAC67414.1"/>
    <property type="molecule type" value="Transcribed_RNA"/>
</dbReference>
<proteinExistence type="predicted"/>
<reference evidence="1" key="1">
    <citation type="submission" date="2014-05" db="EMBL/GenBank/DDBJ databases">
        <title>The transcriptome of the halophilic microalga Tetraselmis sp. GSL018 isolated from the Great Salt Lake, Utah.</title>
        <authorList>
            <person name="Jinkerson R.E."/>
            <person name="D'Adamo S."/>
            <person name="Posewitz M.C."/>
        </authorList>
    </citation>
    <scope>NUCLEOTIDE SEQUENCE</scope>
    <source>
        <strain evidence="1">GSL018</strain>
    </source>
</reference>
<protein>
    <submittedName>
        <fullName evidence="1">Uncharacterized protein</fullName>
    </submittedName>
</protein>
<evidence type="ECO:0000313" key="1">
    <source>
        <dbReference type="EMBL" id="JAC67414.1"/>
    </source>
</evidence>
<sequence length="217" mass="23472">VNSELVSLSSWLDNKRALVLDGPAGKTVGAISACVKQRRGPGDIVVPNMCTSSYLRISASRACEAFHGSLRSYLEERALAAERDGGACEPFGLIYLDYCCRLYAGKFAVEKCPTADLELLFDTEAVDGRGCVLAITLASEASGSGVDAPSHLRHYVCRLAVKHKLVAVPHARRFSYAGNFVELFFVSSLENADLYFRQPSIADVGNVAVWNSADCRT</sequence>
<name>A0A061R9F4_9CHLO</name>
<organism evidence="1">
    <name type="scientific">Tetraselmis sp. GSL018</name>
    <dbReference type="NCBI Taxonomy" id="582737"/>
    <lineage>
        <taxon>Eukaryota</taxon>
        <taxon>Viridiplantae</taxon>
        <taxon>Chlorophyta</taxon>
        <taxon>core chlorophytes</taxon>
        <taxon>Chlorodendrophyceae</taxon>
        <taxon>Chlorodendrales</taxon>
        <taxon>Chlorodendraceae</taxon>
        <taxon>Tetraselmis</taxon>
    </lineage>
</organism>
<dbReference type="AlphaFoldDB" id="A0A061R9F4"/>
<accession>A0A061R9F4</accession>
<feature type="non-terminal residue" evidence="1">
    <location>
        <position position="1"/>
    </location>
</feature>